<name>A0ABR2FCY4_9ROSI</name>
<dbReference type="InterPro" id="IPR041982">
    <property type="entry name" value="Ribosomal_eS4_KOW"/>
</dbReference>
<evidence type="ECO:0000313" key="1">
    <source>
        <dbReference type="EMBL" id="KAK8578737.1"/>
    </source>
</evidence>
<gene>
    <name evidence="1" type="ORF">V6N12_069081</name>
</gene>
<reference evidence="1 2" key="1">
    <citation type="journal article" date="2024" name="G3 (Bethesda)">
        <title>Genome assembly of Hibiscus sabdariffa L. provides insights into metabolisms of medicinal natural products.</title>
        <authorList>
            <person name="Kim T."/>
        </authorList>
    </citation>
    <scope>NUCLEOTIDE SEQUENCE [LARGE SCALE GENOMIC DNA]</scope>
    <source>
        <strain evidence="1">TK-2024</strain>
        <tissue evidence="1">Old leaves</tissue>
    </source>
</reference>
<protein>
    <submittedName>
        <fullName evidence="1">Uncharacterized protein</fullName>
    </submittedName>
</protein>
<dbReference type="PANTHER" id="PTHR11581:SF0">
    <property type="entry name" value="SMALL RIBOSOMAL SUBUNIT PROTEIN ES4"/>
    <property type="match status" value="1"/>
</dbReference>
<sequence length="76" mass="8738">MLAKLPRSFGPQGEASNMQSKWVYFKVEAWFYRGRVGVIKNREKHKGSFETIHVQDVDGHEFAARLGNVFIIEKGI</sequence>
<dbReference type="InterPro" id="IPR000876">
    <property type="entry name" value="Ribosomal_eS4"/>
</dbReference>
<dbReference type="InterPro" id="IPR014722">
    <property type="entry name" value="Rib_uL2_dom2"/>
</dbReference>
<comment type="caution">
    <text evidence="1">The sequence shown here is derived from an EMBL/GenBank/DDBJ whole genome shotgun (WGS) entry which is preliminary data.</text>
</comment>
<evidence type="ECO:0000313" key="2">
    <source>
        <dbReference type="Proteomes" id="UP001472677"/>
    </source>
</evidence>
<dbReference type="Proteomes" id="UP001472677">
    <property type="component" value="Unassembled WGS sequence"/>
</dbReference>
<accession>A0ABR2FCY4</accession>
<organism evidence="1 2">
    <name type="scientific">Hibiscus sabdariffa</name>
    <name type="common">roselle</name>
    <dbReference type="NCBI Taxonomy" id="183260"/>
    <lineage>
        <taxon>Eukaryota</taxon>
        <taxon>Viridiplantae</taxon>
        <taxon>Streptophyta</taxon>
        <taxon>Embryophyta</taxon>
        <taxon>Tracheophyta</taxon>
        <taxon>Spermatophyta</taxon>
        <taxon>Magnoliopsida</taxon>
        <taxon>eudicotyledons</taxon>
        <taxon>Gunneridae</taxon>
        <taxon>Pentapetalae</taxon>
        <taxon>rosids</taxon>
        <taxon>malvids</taxon>
        <taxon>Malvales</taxon>
        <taxon>Malvaceae</taxon>
        <taxon>Malvoideae</taxon>
        <taxon>Hibiscus</taxon>
    </lineage>
</organism>
<proteinExistence type="predicted"/>
<keyword evidence="2" id="KW-1185">Reference proteome</keyword>
<dbReference type="EMBL" id="JBBPBM010000006">
    <property type="protein sequence ID" value="KAK8578737.1"/>
    <property type="molecule type" value="Genomic_DNA"/>
</dbReference>
<dbReference type="Gene3D" id="2.30.30.30">
    <property type="match status" value="1"/>
</dbReference>
<dbReference type="CDD" id="cd06087">
    <property type="entry name" value="KOW_RPS4"/>
    <property type="match status" value="1"/>
</dbReference>
<dbReference type="PANTHER" id="PTHR11581">
    <property type="entry name" value="30S/40S RIBOSOMAL PROTEIN S4"/>
    <property type="match status" value="1"/>
</dbReference>